<dbReference type="Proteomes" id="UP001062846">
    <property type="component" value="Chromosome 7"/>
</dbReference>
<sequence length="391" mass="44636">MEKLHRESGEQSLDPVFCKRISKDFNRSKGRVGKPVVKWTEVQSWFHNRKQSDPLMDASSPNSLEKLSVAPEGPLNKVYKSPQVSKGETIPDLSELEFEAKSSKDGAWYDVDAFLAHRFLSSGEAEVRLRFIGFGSEEDEWINVKNAIRVRSLPLEHSECGKVKVGDQERRDQAIYYDVHIVEIQRRVHDIRGCRGVGGRERETKICEEDRIEPSSLDSASPSIIDYRRHHLHRPIDSVDNNPLKTGVSTCFSALSGVDNIHFETEYRREWHTSKGKPSPCSLFARKFSKPAAPWLLNMEKCHLDHEYIDLKEQKVILDQEKCHLDHERLQCKGQHCPSTTVFDFICGCKISCLCSPDFRSASVQHPSNDASKPSASHIVKFLHTDYKSSF</sequence>
<name>A0ACC0N302_RHOML</name>
<comment type="caution">
    <text evidence="1">The sequence shown here is derived from an EMBL/GenBank/DDBJ whole genome shotgun (WGS) entry which is preliminary data.</text>
</comment>
<reference evidence="1" key="1">
    <citation type="submission" date="2022-02" db="EMBL/GenBank/DDBJ databases">
        <title>Plant Genome Project.</title>
        <authorList>
            <person name="Zhang R.-G."/>
        </authorList>
    </citation>
    <scope>NUCLEOTIDE SEQUENCE</scope>
    <source>
        <strain evidence="1">AT1</strain>
    </source>
</reference>
<keyword evidence="2" id="KW-1185">Reference proteome</keyword>
<proteinExistence type="predicted"/>
<evidence type="ECO:0000313" key="1">
    <source>
        <dbReference type="EMBL" id="KAI8547209.1"/>
    </source>
</evidence>
<protein>
    <submittedName>
        <fullName evidence="1">Uncharacterized protein</fullName>
    </submittedName>
</protein>
<organism evidence="1 2">
    <name type="scientific">Rhododendron molle</name>
    <name type="common">Chinese azalea</name>
    <name type="synonym">Azalea mollis</name>
    <dbReference type="NCBI Taxonomy" id="49168"/>
    <lineage>
        <taxon>Eukaryota</taxon>
        <taxon>Viridiplantae</taxon>
        <taxon>Streptophyta</taxon>
        <taxon>Embryophyta</taxon>
        <taxon>Tracheophyta</taxon>
        <taxon>Spermatophyta</taxon>
        <taxon>Magnoliopsida</taxon>
        <taxon>eudicotyledons</taxon>
        <taxon>Gunneridae</taxon>
        <taxon>Pentapetalae</taxon>
        <taxon>asterids</taxon>
        <taxon>Ericales</taxon>
        <taxon>Ericaceae</taxon>
        <taxon>Ericoideae</taxon>
        <taxon>Rhodoreae</taxon>
        <taxon>Rhododendron</taxon>
    </lineage>
</organism>
<dbReference type="EMBL" id="CM046394">
    <property type="protein sequence ID" value="KAI8547209.1"/>
    <property type="molecule type" value="Genomic_DNA"/>
</dbReference>
<gene>
    <name evidence="1" type="ORF">RHMOL_Rhmol07G0177500</name>
</gene>
<evidence type="ECO:0000313" key="2">
    <source>
        <dbReference type="Proteomes" id="UP001062846"/>
    </source>
</evidence>
<accession>A0ACC0N302</accession>